<dbReference type="OrthoDB" id="8421703at2"/>
<dbReference type="STRING" id="582672.SAMN05216360_12550"/>
<accession>A0A1H0K983</accession>
<dbReference type="AlphaFoldDB" id="A0A1H0K983"/>
<dbReference type="Proteomes" id="UP000198704">
    <property type="component" value="Unassembled WGS sequence"/>
</dbReference>
<evidence type="ECO:0000313" key="2">
    <source>
        <dbReference type="Proteomes" id="UP000198704"/>
    </source>
</evidence>
<evidence type="ECO:0008006" key="3">
    <source>
        <dbReference type="Google" id="ProtNLM"/>
    </source>
</evidence>
<sequence>MGDDAQPRAERPPHEMAVGYIRDADAYRRAALLVHPREEPGSDPNMLSPALFLLSHAVELALKAYLLSQGVPDGWGEGELKHPAVRHDLVRLHDLALAHGFVANGPHFDGVVDWLGLFHRGHAFRYRQTGMVELPTPSRVAALLAPVIAGISRSVASRAIALGQERRQQALANTGITLAVPE</sequence>
<dbReference type="RefSeq" id="WP_091722266.1">
    <property type="nucleotide sequence ID" value="NZ_FNHS01000025.1"/>
</dbReference>
<keyword evidence="2" id="KW-1185">Reference proteome</keyword>
<reference evidence="2" key="1">
    <citation type="submission" date="2016-10" db="EMBL/GenBank/DDBJ databases">
        <authorList>
            <person name="Varghese N."/>
            <person name="Submissions S."/>
        </authorList>
    </citation>
    <scope>NUCLEOTIDE SEQUENCE [LARGE SCALE GENOMIC DNA]</scope>
    <source>
        <strain evidence="2">BL47</strain>
    </source>
</reference>
<evidence type="ECO:0000313" key="1">
    <source>
        <dbReference type="EMBL" id="SDO52454.1"/>
    </source>
</evidence>
<dbReference type="EMBL" id="FNHS01000025">
    <property type="protein sequence ID" value="SDO52454.1"/>
    <property type="molecule type" value="Genomic_DNA"/>
</dbReference>
<organism evidence="1 2">
    <name type="scientific">Methylobacterium phyllostachyos</name>
    <dbReference type="NCBI Taxonomy" id="582672"/>
    <lineage>
        <taxon>Bacteria</taxon>
        <taxon>Pseudomonadati</taxon>
        <taxon>Pseudomonadota</taxon>
        <taxon>Alphaproteobacteria</taxon>
        <taxon>Hyphomicrobiales</taxon>
        <taxon>Methylobacteriaceae</taxon>
        <taxon>Methylobacterium</taxon>
    </lineage>
</organism>
<protein>
    <recommendedName>
        <fullName evidence="3">HEPN domain-containing protein</fullName>
    </recommendedName>
</protein>
<name>A0A1H0K983_9HYPH</name>
<proteinExistence type="predicted"/>
<gene>
    <name evidence="1" type="ORF">SAMN05216360_12550</name>
</gene>